<organism evidence="10 11">
    <name type="scientific">Desulforamulus aeronauticus DSM 10349</name>
    <dbReference type="NCBI Taxonomy" id="1121421"/>
    <lineage>
        <taxon>Bacteria</taxon>
        <taxon>Bacillati</taxon>
        <taxon>Bacillota</taxon>
        <taxon>Clostridia</taxon>
        <taxon>Eubacteriales</taxon>
        <taxon>Peptococcaceae</taxon>
        <taxon>Desulforamulus</taxon>
    </lineage>
</organism>
<dbReference type="InterPro" id="IPR001062">
    <property type="entry name" value="Transcrpt_antiterm_NusG"/>
</dbReference>
<dbReference type="GO" id="GO:0006354">
    <property type="term" value="P:DNA-templated transcription elongation"/>
    <property type="evidence" value="ECO:0007669"/>
    <property type="project" value="UniProtKB-UniRule"/>
</dbReference>
<dbReference type="GO" id="GO:0005829">
    <property type="term" value="C:cytosol"/>
    <property type="evidence" value="ECO:0007669"/>
    <property type="project" value="UniProtKB-ARBA"/>
</dbReference>
<dbReference type="Proteomes" id="UP000183997">
    <property type="component" value="Unassembled WGS sequence"/>
</dbReference>
<evidence type="ECO:0000256" key="6">
    <source>
        <dbReference type="NCBIfam" id="TIGR00922"/>
    </source>
</evidence>
<gene>
    <name evidence="5" type="primary">nusG</name>
    <name evidence="10" type="ORF">SAMN02745123_03938</name>
</gene>
<keyword evidence="11" id="KW-1185">Reference proteome</keyword>
<dbReference type="EMBL" id="FRAR01000041">
    <property type="protein sequence ID" value="SHL02231.1"/>
    <property type="molecule type" value="Genomic_DNA"/>
</dbReference>
<dbReference type="Pfam" id="PF02357">
    <property type="entry name" value="NusG"/>
    <property type="match status" value="1"/>
</dbReference>
<dbReference type="PRINTS" id="PR00338">
    <property type="entry name" value="NUSGTNSCPFCT"/>
</dbReference>
<evidence type="ECO:0000256" key="3">
    <source>
        <dbReference type="ARBA" id="ARBA00023015"/>
    </source>
</evidence>
<dbReference type="PANTHER" id="PTHR30265:SF2">
    <property type="entry name" value="TRANSCRIPTION TERMINATION_ANTITERMINATION PROTEIN NUSG"/>
    <property type="match status" value="1"/>
</dbReference>
<evidence type="ECO:0000259" key="8">
    <source>
        <dbReference type="SMART" id="SM00738"/>
    </source>
</evidence>
<evidence type="ECO:0000313" key="10">
    <source>
        <dbReference type="EMBL" id="SHL02231.1"/>
    </source>
</evidence>
<dbReference type="GO" id="GO:0032784">
    <property type="term" value="P:regulation of DNA-templated transcription elongation"/>
    <property type="evidence" value="ECO:0007669"/>
    <property type="project" value="InterPro"/>
</dbReference>
<dbReference type="GO" id="GO:0031564">
    <property type="term" value="P:transcription antitermination"/>
    <property type="evidence" value="ECO:0007669"/>
    <property type="project" value="UniProtKB-UniRule"/>
</dbReference>
<dbReference type="Gene3D" id="3.30.70.940">
    <property type="entry name" value="NusG, N-terminal domain"/>
    <property type="match status" value="1"/>
</dbReference>
<dbReference type="InterPro" id="IPR036735">
    <property type="entry name" value="NGN_dom_sf"/>
</dbReference>
<dbReference type="Pfam" id="PF00467">
    <property type="entry name" value="KOW"/>
    <property type="match status" value="1"/>
</dbReference>
<dbReference type="Gene3D" id="2.30.30.30">
    <property type="match status" value="1"/>
</dbReference>
<keyword evidence="2 5" id="KW-0889">Transcription antitermination</keyword>
<sequence>MMSKQWYVVHTYSGYENKVKANLERRIESMNMEDKIFRILVPMEDEIEIKNGKKKVSKKKVFPGYVLVEMIMTDDSWYVVRNTPGVTGFVGTGSKPIPLNEEEAKAIIKQMGMEEPKTKMNVSLGENVKVTEGPFESFVGVIEEIYPDKGKVKVMVSMFGRETPIELDFTQIEKLD</sequence>
<dbReference type="PROSITE" id="PS01014">
    <property type="entry name" value="NUSG"/>
    <property type="match status" value="1"/>
</dbReference>
<keyword evidence="3 5" id="KW-0805">Transcription regulation</keyword>
<evidence type="ECO:0000256" key="5">
    <source>
        <dbReference type="HAMAP-Rule" id="MF_00948"/>
    </source>
</evidence>
<evidence type="ECO:0000256" key="1">
    <source>
        <dbReference type="ARBA" id="ARBA00022472"/>
    </source>
</evidence>
<dbReference type="PANTHER" id="PTHR30265">
    <property type="entry name" value="RHO-INTERACTING TRANSCRIPTION TERMINATION FACTOR NUSG"/>
    <property type="match status" value="1"/>
</dbReference>
<dbReference type="InterPro" id="IPR047050">
    <property type="entry name" value="NGN"/>
</dbReference>
<evidence type="ECO:0000256" key="4">
    <source>
        <dbReference type="ARBA" id="ARBA00023163"/>
    </source>
</evidence>
<dbReference type="SMART" id="SM00739">
    <property type="entry name" value="KOW"/>
    <property type="match status" value="1"/>
</dbReference>
<dbReference type="FunFam" id="2.30.30.30:FF:000002">
    <property type="entry name" value="Transcription termination/antitermination factor NusG"/>
    <property type="match status" value="1"/>
</dbReference>
<feature type="domain" description="KOW" evidence="9">
    <location>
        <begin position="121"/>
        <end position="148"/>
    </location>
</feature>
<dbReference type="CDD" id="cd06091">
    <property type="entry name" value="KOW_NusG"/>
    <property type="match status" value="1"/>
</dbReference>
<dbReference type="InterPro" id="IPR015869">
    <property type="entry name" value="Transcrpt_antiterm_NusG_bac_CS"/>
</dbReference>
<dbReference type="InterPro" id="IPR005824">
    <property type="entry name" value="KOW"/>
</dbReference>
<protein>
    <recommendedName>
        <fullName evidence="5 6">Transcription termination/antitermination protein NusG</fullName>
    </recommendedName>
</protein>
<dbReference type="InterPro" id="IPR043425">
    <property type="entry name" value="NusG-like"/>
</dbReference>
<dbReference type="SMART" id="SM00738">
    <property type="entry name" value="NGN"/>
    <property type="match status" value="1"/>
</dbReference>
<dbReference type="InterPro" id="IPR014722">
    <property type="entry name" value="Rib_uL2_dom2"/>
</dbReference>
<name>A0A1M6X8F0_9FIRM</name>
<comment type="function">
    <text evidence="5 7">Participates in transcription elongation, termination and antitermination.</text>
</comment>
<evidence type="ECO:0000256" key="2">
    <source>
        <dbReference type="ARBA" id="ARBA00022814"/>
    </source>
</evidence>
<feature type="domain" description="NusG-like N-terminal" evidence="8">
    <location>
        <begin position="3"/>
        <end position="111"/>
    </location>
</feature>
<dbReference type="GO" id="GO:0006353">
    <property type="term" value="P:DNA-templated transcription termination"/>
    <property type="evidence" value="ECO:0007669"/>
    <property type="project" value="UniProtKB-UniRule"/>
</dbReference>
<keyword evidence="4 5" id="KW-0804">Transcription</keyword>
<dbReference type="InterPro" id="IPR008991">
    <property type="entry name" value="Translation_prot_SH3-like_sf"/>
</dbReference>
<dbReference type="FunFam" id="3.30.70.940:FF:000002">
    <property type="entry name" value="Transcription termination/antitermination protein NusG"/>
    <property type="match status" value="1"/>
</dbReference>
<dbReference type="CDD" id="cd09891">
    <property type="entry name" value="NGN_Bact_1"/>
    <property type="match status" value="1"/>
</dbReference>
<dbReference type="NCBIfam" id="TIGR00922">
    <property type="entry name" value="nusG"/>
    <property type="match status" value="1"/>
</dbReference>
<dbReference type="SUPFAM" id="SSF82679">
    <property type="entry name" value="N-utilization substance G protein NusG, N-terminal domain"/>
    <property type="match status" value="1"/>
</dbReference>
<dbReference type="InterPro" id="IPR006645">
    <property type="entry name" value="NGN-like_dom"/>
</dbReference>
<accession>A0A1M6X8F0</accession>
<comment type="similarity">
    <text evidence="5 7">Belongs to the NusG family.</text>
</comment>
<evidence type="ECO:0000256" key="7">
    <source>
        <dbReference type="RuleBase" id="RU000538"/>
    </source>
</evidence>
<proteinExistence type="inferred from homology"/>
<dbReference type="HAMAP" id="MF_00948">
    <property type="entry name" value="NusG"/>
    <property type="match status" value="1"/>
</dbReference>
<dbReference type="STRING" id="1121421.SAMN02745123_03938"/>
<reference evidence="11" key="1">
    <citation type="submission" date="2016-11" db="EMBL/GenBank/DDBJ databases">
        <authorList>
            <person name="Varghese N."/>
            <person name="Submissions S."/>
        </authorList>
    </citation>
    <scope>NUCLEOTIDE SEQUENCE [LARGE SCALE GENOMIC DNA]</scope>
    <source>
        <strain evidence="11">DSM 10349</strain>
    </source>
</reference>
<evidence type="ECO:0000259" key="9">
    <source>
        <dbReference type="SMART" id="SM00739"/>
    </source>
</evidence>
<dbReference type="SUPFAM" id="SSF50104">
    <property type="entry name" value="Translation proteins SH3-like domain"/>
    <property type="match status" value="1"/>
</dbReference>
<dbReference type="AlphaFoldDB" id="A0A1M6X8F0"/>
<keyword evidence="1 5" id="KW-0806">Transcription termination</keyword>
<evidence type="ECO:0000313" key="11">
    <source>
        <dbReference type="Proteomes" id="UP000183997"/>
    </source>
</evidence>